<dbReference type="InterPro" id="IPR036890">
    <property type="entry name" value="HATPase_C_sf"/>
</dbReference>
<dbReference type="CDD" id="cd00082">
    <property type="entry name" value="HisKA"/>
    <property type="match status" value="1"/>
</dbReference>
<evidence type="ECO:0000256" key="4">
    <source>
        <dbReference type="ARBA" id="ARBA00022679"/>
    </source>
</evidence>
<dbReference type="SUPFAM" id="SSF55785">
    <property type="entry name" value="PYP-like sensor domain (PAS domain)"/>
    <property type="match status" value="1"/>
</dbReference>
<evidence type="ECO:0000313" key="11">
    <source>
        <dbReference type="EMBL" id="MBK3519833.1"/>
    </source>
</evidence>
<accession>A0ABS1HQ74</accession>
<proteinExistence type="predicted"/>
<feature type="domain" description="Histidine kinase" evidence="9">
    <location>
        <begin position="420"/>
        <end position="638"/>
    </location>
</feature>
<gene>
    <name evidence="11" type="ORF">JIV24_21000</name>
</gene>
<evidence type="ECO:0000256" key="5">
    <source>
        <dbReference type="ARBA" id="ARBA00022777"/>
    </source>
</evidence>
<name>A0ABS1HQ74_9BACT</name>
<feature type="transmembrane region" description="Helical" evidence="8">
    <location>
        <begin position="208"/>
        <end position="226"/>
    </location>
</feature>
<dbReference type="NCBIfam" id="TIGR00229">
    <property type="entry name" value="sensory_box"/>
    <property type="match status" value="1"/>
</dbReference>
<dbReference type="EC" id="2.7.13.3" evidence="2"/>
<dbReference type="Pfam" id="PF02518">
    <property type="entry name" value="HATPase_c"/>
    <property type="match status" value="1"/>
</dbReference>
<dbReference type="SMART" id="SM00091">
    <property type="entry name" value="PAS"/>
    <property type="match status" value="1"/>
</dbReference>
<keyword evidence="8" id="KW-1133">Transmembrane helix</keyword>
<dbReference type="Gene3D" id="1.10.287.130">
    <property type="match status" value="1"/>
</dbReference>
<feature type="domain" description="PAS" evidence="10">
    <location>
        <begin position="279"/>
        <end position="322"/>
    </location>
</feature>
<keyword evidence="6" id="KW-0902">Two-component regulatory system</keyword>
<keyword evidence="5 11" id="KW-0418">Kinase</keyword>
<dbReference type="PROSITE" id="PS50109">
    <property type="entry name" value="HIS_KIN"/>
    <property type="match status" value="1"/>
</dbReference>
<dbReference type="RefSeq" id="WP_200467052.1">
    <property type="nucleotide sequence ID" value="NZ_JAENRR010000096.1"/>
</dbReference>
<dbReference type="InterPro" id="IPR004358">
    <property type="entry name" value="Sig_transdc_His_kin-like_C"/>
</dbReference>
<keyword evidence="8" id="KW-0472">Membrane</keyword>
<reference evidence="11 12" key="1">
    <citation type="submission" date="2021-01" db="EMBL/GenBank/DDBJ databases">
        <title>Carboxyliciviraga sp.nov., isolated from coastal sediments.</title>
        <authorList>
            <person name="Lu D."/>
            <person name="Zhang T."/>
        </authorList>
    </citation>
    <scope>NUCLEOTIDE SEQUENCE [LARGE SCALE GENOMIC DNA]</scope>
    <source>
        <strain evidence="11 12">N1Y132</strain>
    </source>
</reference>
<evidence type="ECO:0000256" key="1">
    <source>
        <dbReference type="ARBA" id="ARBA00000085"/>
    </source>
</evidence>
<dbReference type="InterPro" id="IPR035965">
    <property type="entry name" value="PAS-like_dom_sf"/>
</dbReference>
<dbReference type="EMBL" id="JAENRR010000096">
    <property type="protein sequence ID" value="MBK3519833.1"/>
    <property type="molecule type" value="Genomic_DNA"/>
</dbReference>
<dbReference type="InterPro" id="IPR050736">
    <property type="entry name" value="Sensor_HK_Regulatory"/>
</dbReference>
<dbReference type="Gene3D" id="3.30.565.10">
    <property type="entry name" value="Histidine kinase-like ATPase, C-terminal domain"/>
    <property type="match status" value="1"/>
</dbReference>
<dbReference type="InterPro" id="IPR036097">
    <property type="entry name" value="HisK_dim/P_sf"/>
</dbReference>
<evidence type="ECO:0000256" key="6">
    <source>
        <dbReference type="ARBA" id="ARBA00023012"/>
    </source>
</evidence>
<comment type="catalytic activity">
    <reaction evidence="1">
        <text>ATP + protein L-histidine = ADP + protein N-phospho-L-histidine.</text>
        <dbReference type="EC" id="2.7.13.3"/>
    </reaction>
</comment>
<dbReference type="InterPro" id="IPR003661">
    <property type="entry name" value="HisK_dim/P_dom"/>
</dbReference>
<dbReference type="PANTHER" id="PTHR43711">
    <property type="entry name" value="TWO-COMPONENT HISTIDINE KINASE"/>
    <property type="match status" value="1"/>
</dbReference>
<keyword evidence="7" id="KW-0175">Coiled coil</keyword>
<dbReference type="InterPro" id="IPR003594">
    <property type="entry name" value="HATPase_dom"/>
</dbReference>
<evidence type="ECO:0000256" key="8">
    <source>
        <dbReference type="SAM" id="Phobius"/>
    </source>
</evidence>
<keyword evidence="12" id="KW-1185">Reference proteome</keyword>
<dbReference type="Proteomes" id="UP000605676">
    <property type="component" value="Unassembled WGS sequence"/>
</dbReference>
<dbReference type="SMART" id="SM00388">
    <property type="entry name" value="HisKA"/>
    <property type="match status" value="1"/>
</dbReference>
<dbReference type="PROSITE" id="PS50112">
    <property type="entry name" value="PAS"/>
    <property type="match status" value="1"/>
</dbReference>
<dbReference type="InterPro" id="IPR000014">
    <property type="entry name" value="PAS"/>
</dbReference>
<evidence type="ECO:0000256" key="3">
    <source>
        <dbReference type="ARBA" id="ARBA00022553"/>
    </source>
</evidence>
<dbReference type="SUPFAM" id="SSF55874">
    <property type="entry name" value="ATPase domain of HSP90 chaperone/DNA topoisomerase II/histidine kinase"/>
    <property type="match status" value="1"/>
</dbReference>
<dbReference type="Gene3D" id="3.30.450.20">
    <property type="entry name" value="PAS domain"/>
    <property type="match status" value="1"/>
</dbReference>
<evidence type="ECO:0000313" key="12">
    <source>
        <dbReference type="Proteomes" id="UP000605676"/>
    </source>
</evidence>
<sequence length="641" mass="73354">MNKYTAHNALFAIIVVLLVVVGILSVWLFAESDALDRHERIRHQSFMLADELKQSSDDLTRFCRTYTLTGDSIWETKYWETLAIRNGRMPRKNGRTISLQDSMQKLGFAKDELALLKEAEDKSNELVRTEQIAFNAMKGIFADSKHQFSITSVPDTLYAQQLLFDKDYHENKERIMTPITKSFNLLDSRTRQNVTDTIVRKDNILKSILLLIVIIGALSFYAILTLRKRIIKQLLKVNLLNTDLDNQVRKRTGELEFEKENLTKLNEELKKERLNSEQNEQNNKILFEILPIGLALAKMTGELVYINKAYTDIIGYSEKETLQLSYWDITPETYVKEEQQQLESLNKTGFYGPYEKEYRHKSGALIPVRLKGRTVVINGEAFIWSSVENISQKKKKEKELHLAKEKAEESERLKSAFLANMSHEIRTPMNSIIGFTELLKVKNLQEEQKNQYIEIINFSGNKLLSLISDIVDISKLDARQLTLSYGDCHLNKLIDNLQKQFKISNLNNNCEVKTSKGLSDTVCSLSTDELRLTQILSNLLENALKYTDNGLIEFGYAMKENMLEFFVKDNGKGIAPDDCKIIFDRFIQAENNHLTSGPGTGLGLSIVKSLTELLGGKAWVKSSLGKGSTFYFTIPYKNTKL</sequence>
<dbReference type="CDD" id="cd00130">
    <property type="entry name" value="PAS"/>
    <property type="match status" value="1"/>
</dbReference>
<feature type="coiled-coil region" evidence="7">
    <location>
        <begin position="248"/>
        <end position="284"/>
    </location>
</feature>
<protein>
    <recommendedName>
        <fullName evidence="2">histidine kinase</fullName>
        <ecNumber evidence="2">2.7.13.3</ecNumber>
    </recommendedName>
</protein>
<dbReference type="PRINTS" id="PR00344">
    <property type="entry name" value="BCTRLSENSOR"/>
</dbReference>
<feature type="transmembrane region" description="Helical" evidence="8">
    <location>
        <begin position="6"/>
        <end position="30"/>
    </location>
</feature>
<organism evidence="11 12">
    <name type="scientific">Carboxylicivirga marina</name>
    <dbReference type="NCBI Taxonomy" id="2800988"/>
    <lineage>
        <taxon>Bacteria</taxon>
        <taxon>Pseudomonadati</taxon>
        <taxon>Bacteroidota</taxon>
        <taxon>Bacteroidia</taxon>
        <taxon>Marinilabiliales</taxon>
        <taxon>Marinilabiliaceae</taxon>
        <taxon>Carboxylicivirga</taxon>
    </lineage>
</organism>
<evidence type="ECO:0000259" key="9">
    <source>
        <dbReference type="PROSITE" id="PS50109"/>
    </source>
</evidence>
<dbReference type="Pfam" id="PF00512">
    <property type="entry name" value="HisKA"/>
    <property type="match status" value="1"/>
</dbReference>
<dbReference type="Pfam" id="PF13426">
    <property type="entry name" value="PAS_9"/>
    <property type="match status" value="1"/>
</dbReference>
<evidence type="ECO:0000256" key="7">
    <source>
        <dbReference type="SAM" id="Coils"/>
    </source>
</evidence>
<dbReference type="SUPFAM" id="SSF47384">
    <property type="entry name" value="Homodimeric domain of signal transducing histidine kinase"/>
    <property type="match status" value="1"/>
</dbReference>
<dbReference type="GO" id="GO:0016301">
    <property type="term" value="F:kinase activity"/>
    <property type="evidence" value="ECO:0007669"/>
    <property type="project" value="UniProtKB-KW"/>
</dbReference>
<dbReference type="PANTHER" id="PTHR43711:SF31">
    <property type="entry name" value="HISTIDINE KINASE"/>
    <property type="match status" value="1"/>
</dbReference>
<evidence type="ECO:0000259" key="10">
    <source>
        <dbReference type="PROSITE" id="PS50112"/>
    </source>
</evidence>
<keyword evidence="8" id="KW-0812">Transmembrane</keyword>
<dbReference type="InterPro" id="IPR005467">
    <property type="entry name" value="His_kinase_dom"/>
</dbReference>
<keyword evidence="3" id="KW-0597">Phosphoprotein</keyword>
<keyword evidence="4" id="KW-0808">Transferase</keyword>
<dbReference type="SMART" id="SM00387">
    <property type="entry name" value="HATPase_c"/>
    <property type="match status" value="1"/>
</dbReference>
<comment type="caution">
    <text evidence="11">The sequence shown here is derived from an EMBL/GenBank/DDBJ whole genome shotgun (WGS) entry which is preliminary data.</text>
</comment>
<evidence type="ECO:0000256" key="2">
    <source>
        <dbReference type="ARBA" id="ARBA00012438"/>
    </source>
</evidence>